<dbReference type="InterPro" id="IPR036047">
    <property type="entry name" value="F-box-like_dom_sf"/>
</dbReference>
<evidence type="ECO:0000313" key="3">
    <source>
        <dbReference type="EMBL" id="KAF7363844.1"/>
    </source>
</evidence>
<accession>A0A8H6YSM3</accession>
<dbReference type="EMBL" id="JACAZH010000007">
    <property type="protein sequence ID" value="KAF7363844.1"/>
    <property type="molecule type" value="Genomic_DNA"/>
</dbReference>
<proteinExistence type="predicted"/>
<reference evidence="3" key="1">
    <citation type="submission" date="2020-05" db="EMBL/GenBank/DDBJ databases">
        <title>Mycena genomes resolve the evolution of fungal bioluminescence.</title>
        <authorList>
            <person name="Tsai I.J."/>
        </authorList>
    </citation>
    <scope>NUCLEOTIDE SEQUENCE</scope>
    <source>
        <strain evidence="3">160909Yilan</strain>
    </source>
</reference>
<name>A0A8H6YSM3_9AGAR</name>
<sequence length="234" mass="26438">MPSFNPTLFGSPSLASVENQVKGLIATAEANIERLTTQIRELNLLREKERSILATLRLMVVPIGKLPTELLVEIFKLVVGSPDYPTCYFEDKARATLHSVLCLSQVSPYWRQIVHNAPQLWARNFIEICVDRESEKHYLDGVEALLARSNPLPVSIALVQIAWNSNHTDAFKTIARIVTSTAYRLKILRIDMPDLCFLNDLPPKTFEAPSSFSLSNVRRNRGIQLSRFNHPLVS</sequence>
<keyword evidence="1" id="KW-0175">Coiled coil</keyword>
<dbReference type="Pfam" id="PF12937">
    <property type="entry name" value="F-box-like"/>
    <property type="match status" value="1"/>
</dbReference>
<dbReference type="SUPFAM" id="SSF81383">
    <property type="entry name" value="F-box domain"/>
    <property type="match status" value="1"/>
</dbReference>
<dbReference type="Gene3D" id="1.20.1280.50">
    <property type="match status" value="1"/>
</dbReference>
<dbReference type="InterPro" id="IPR001810">
    <property type="entry name" value="F-box_dom"/>
</dbReference>
<feature type="coiled-coil region" evidence="1">
    <location>
        <begin position="25"/>
        <end position="52"/>
    </location>
</feature>
<protein>
    <submittedName>
        <fullName evidence="3">F-box domain-containing protein</fullName>
    </submittedName>
</protein>
<evidence type="ECO:0000259" key="2">
    <source>
        <dbReference type="Pfam" id="PF12937"/>
    </source>
</evidence>
<organism evidence="3 4">
    <name type="scientific">Mycena sanguinolenta</name>
    <dbReference type="NCBI Taxonomy" id="230812"/>
    <lineage>
        <taxon>Eukaryota</taxon>
        <taxon>Fungi</taxon>
        <taxon>Dikarya</taxon>
        <taxon>Basidiomycota</taxon>
        <taxon>Agaricomycotina</taxon>
        <taxon>Agaricomycetes</taxon>
        <taxon>Agaricomycetidae</taxon>
        <taxon>Agaricales</taxon>
        <taxon>Marasmiineae</taxon>
        <taxon>Mycenaceae</taxon>
        <taxon>Mycena</taxon>
    </lineage>
</organism>
<keyword evidence="4" id="KW-1185">Reference proteome</keyword>
<dbReference type="Proteomes" id="UP000623467">
    <property type="component" value="Unassembled WGS sequence"/>
</dbReference>
<gene>
    <name evidence="3" type="ORF">MSAN_01042400</name>
</gene>
<dbReference type="OrthoDB" id="3064286at2759"/>
<dbReference type="AlphaFoldDB" id="A0A8H6YSM3"/>
<evidence type="ECO:0000256" key="1">
    <source>
        <dbReference type="SAM" id="Coils"/>
    </source>
</evidence>
<comment type="caution">
    <text evidence="3">The sequence shown here is derived from an EMBL/GenBank/DDBJ whole genome shotgun (WGS) entry which is preliminary data.</text>
</comment>
<feature type="domain" description="F-box" evidence="2">
    <location>
        <begin position="64"/>
        <end position="126"/>
    </location>
</feature>
<evidence type="ECO:0000313" key="4">
    <source>
        <dbReference type="Proteomes" id="UP000623467"/>
    </source>
</evidence>